<dbReference type="EMBL" id="MU151341">
    <property type="protein sequence ID" value="KAF9444888.1"/>
    <property type="molecule type" value="Genomic_DNA"/>
</dbReference>
<gene>
    <name evidence="3" type="ORF">P691DRAFT_735836</name>
</gene>
<feature type="non-terminal residue" evidence="3">
    <location>
        <position position="1"/>
    </location>
</feature>
<keyword evidence="1" id="KW-0472">Membrane</keyword>
<keyword evidence="1" id="KW-0812">Transmembrane</keyword>
<accession>A0A9P5X4V7</accession>
<name>A0A9P5X4V7_9AGAR</name>
<evidence type="ECO:0000313" key="4">
    <source>
        <dbReference type="Proteomes" id="UP000807342"/>
    </source>
</evidence>
<organism evidence="3 4">
    <name type="scientific">Macrolepiota fuliginosa MF-IS2</name>
    <dbReference type="NCBI Taxonomy" id="1400762"/>
    <lineage>
        <taxon>Eukaryota</taxon>
        <taxon>Fungi</taxon>
        <taxon>Dikarya</taxon>
        <taxon>Basidiomycota</taxon>
        <taxon>Agaricomycotina</taxon>
        <taxon>Agaricomycetes</taxon>
        <taxon>Agaricomycetidae</taxon>
        <taxon>Agaricales</taxon>
        <taxon>Agaricineae</taxon>
        <taxon>Agaricaceae</taxon>
        <taxon>Macrolepiota</taxon>
    </lineage>
</organism>
<dbReference type="AlphaFoldDB" id="A0A9P5X4V7"/>
<sequence>MSSLCLRSLLSLISVPVLLLLSLIPCAQGNTEIVNFAATVAESPEMVLPWTQLNTTNREASLSITPVLDPTEVWPRSGIWLTLDLDDPGWSSYNKFTLRASWPASHPCDIYIKIFDPQHVASQLLSNRPLHPTRRKYAHVYVINTGVPTPSSTGEDMTWLRREPVPVTLILEPLLLGVVPQSVVLVITLLSVAVAMVIMIIPTAVRYYDTIAAPFKQDLLRSKQE</sequence>
<keyword evidence="4" id="KW-1185">Reference proteome</keyword>
<keyword evidence="1" id="KW-1133">Transmembrane helix</keyword>
<reference evidence="3" key="1">
    <citation type="submission" date="2020-11" db="EMBL/GenBank/DDBJ databases">
        <authorList>
            <consortium name="DOE Joint Genome Institute"/>
            <person name="Ahrendt S."/>
            <person name="Riley R."/>
            <person name="Andreopoulos W."/>
            <person name="Labutti K."/>
            <person name="Pangilinan J."/>
            <person name="Ruiz-Duenas F.J."/>
            <person name="Barrasa J.M."/>
            <person name="Sanchez-Garcia M."/>
            <person name="Camarero S."/>
            <person name="Miyauchi S."/>
            <person name="Serrano A."/>
            <person name="Linde D."/>
            <person name="Babiker R."/>
            <person name="Drula E."/>
            <person name="Ayuso-Fernandez I."/>
            <person name="Pacheco R."/>
            <person name="Padilla G."/>
            <person name="Ferreira P."/>
            <person name="Barriuso J."/>
            <person name="Kellner H."/>
            <person name="Castanera R."/>
            <person name="Alfaro M."/>
            <person name="Ramirez L."/>
            <person name="Pisabarro A.G."/>
            <person name="Kuo A."/>
            <person name="Tritt A."/>
            <person name="Lipzen A."/>
            <person name="He G."/>
            <person name="Yan M."/>
            <person name="Ng V."/>
            <person name="Cullen D."/>
            <person name="Martin F."/>
            <person name="Rosso M.-N."/>
            <person name="Henrissat B."/>
            <person name="Hibbett D."/>
            <person name="Martinez A.T."/>
            <person name="Grigoriev I.V."/>
        </authorList>
    </citation>
    <scope>NUCLEOTIDE SEQUENCE</scope>
    <source>
        <strain evidence="3">MF-IS2</strain>
    </source>
</reference>
<dbReference type="OrthoDB" id="3360032at2759"/>
<feature type="transmembrane region" description="Helical" evidence="1">
    <location>
        <begin position="183"/>
        <end position="208"/>
    </location>
</feature>
<comment type="caution">
    <text evidence="3">The sequence shown here is derived from an EMBL/GenBank/DDBJ whole genome shotgun (WGS) entry which is preliminary data.</text>
</comment>
<evidence type="ECO:0000256" key="2">
    <source>
        <dbReference type="SAM" id="SignalP"/>
    </source>
</evidence>
<protein>
    <submittedName>
        <fullName evidence="3">Uncharacterized protein</fullName>
    </submittedName>
</protein>
<feature type="signal peptide" evidence="2">
    <location>
        <begin position="1"/>
        <end position="29"/>
    </location>
</feature>
<evidence type="ECO:0000256" key="1">
    <source>
        <dbReference type="SAM" id="Phobius"/>
    </source>
</evidence>
<feature type="chain" id="PRO_5040252680" evidence="2">
    <location>
        <begin position="30"/>
        <end position="225"/>
    </location>
</feature>
<dbReference type="Proteomes" id="UP000807342">
    <property type="component" value="Unassembled WGS sequence"/>
</dbReference>
<evidence type="ECO:0000313" key="3">
    <source>
        <dbReference type="EMBL" id="KAF9444888.1"/>
    </source>
</evidence>
<proteinExistence type="predicted"/>
<keyword evidence="2" id="KW-0732">Signal</keyword>